<dbReference type="InterPro" id="IPR040079">
    <property type="entry name" value="Glutathione_S-Trfase"/>
</dbReference>
<gene>
    <name evidence="4" type="ORF">EKO27_g4919</name>
</gene>
<protein>
    <recommendedName>
        <fullName evidence="3">GST C-terminal domain-containing protein</fullName>
    </recommendedName>
</protein>
<dbReference type="Pfam" id="PF13409">
    <property type="entry name" value="GST_N_2"/>
    <property type="match status" value="1"/>
</dbReference>
<dbReference type="InterPro" id="IPR036249">
    <property type="entry name" value="Thioredoxin-like_sf"/>
</dbReference>
<dbReference type="Pfam" id="PF13410">
    <property type="entry name" value="GST_C_2"/>
    <property type="match status" value="1"/>
</dbReference>
<organism evidence="4 5">
    <name type="scientific">Xylaria grammica</name>
    <dbReference type="NCBI Taxonomy" id="363999"/>
    <lineage>
        <taxon>Eukaryota</taxon>
        <taxon>Fungi</taxon>
        <taxon>Dikarya</taxon>
        <taxon>Ascomycota</taxon>
        <taxon>Pezizomycotina</taxon>
        <taxon>Sordariomycetes</taxon>
        <taxon>Xylariomycetidae</taxon>
        <taxon>Xylariales</taxon>
        <taxon>Xylariaceae</taxon>
        <taxon>Xylaria</taxon>
    </lineage>
</organism>
<evidence type="ECO:0000313" key="5">
    <source>
        <dbReference type="Proteomes" id="UP000286045"/>
    </source>
</evidence>
<dbReference type="InterPro" id="IPR047047">
    <property type="entry name" value="GST_Omega-like_C"/>
</dbReference>
<dbReference type="SUPFAM" id="SSF47616">
    <property type="entry name" value="GST C-terminal domain-like"/>
    <property type="match status" value="1"/>
</dbReference>
<evidence type="ECO:0000313" key="4">
    <source>
        <dbReference type="EMBL" id="RWA10177.1"/>
    </source>
</evidence>
<evidence type="ECO:0000259" key="3">
    <source>
        <dbReference type="PROSITE" id="PS50405"/>
    </source>
</evidence>
<name>A0A439D701_9PEZI</name>
<comment type="caution">
    <text evidence="4">The sequence shown here is derived from an EMBL/GenBank/DDBJ whole genome shotgun (WGS) entry which is preliminary data.</text>
</comment>
<dbReference type="SUPFAM" id="SSF52833">
    <property type="entry name" value="Thioredoxin-like"/>
    <property type="match status" value="1"/>
</dbReference>
<dbReference type="STRING" id="363999.A0A439D701"/>
<dbReference type="AlphaFoldDB" id="A0A439D701"/>
<feature type="domain" description="GST C-terminal" evidence="3">
    <location>
        <begin position="265"/>
        <end position="396"/>
    </location>
</feature>
<dbReference type="PANTHER" id="PTHR32419:SF6">
    <property type="entry name" value="GLUTATHIONE S-TRANSFERASE OMEGA-LIKE 1-RELATED"/>
    <property type="match status" value="1"/>
</dbReference>
<dbReference type="EMBL" id="RYZI01000124">
    <property type="protein sequence ID" value="RWA10177.1"/>
    <property type="molecule type" value="Genomic_DNA"/>
</dbReference>
<accession>A0A439D701</accession>
<dbReference type="InterPro" id="IPR016639">
    <property type="entry name" value="GST_Omega/GSH"/>
</dbReference>
<dbReference type="SFLD" id="SFLDG01206">
    <property type="entry name" value="Xi.1"/>
    <property type="match status" value="1"/>
</dbReference>
<dbReference type="Proteomes" id="UP000286045">
    <property type="component" value="Unassembled WGS sequence"/>
</dbReference>
<dbReference type="SFLD" id="SFLDS00019">
    <property type="entry name" value="Glutathione_Transferase_(cytos"/>
    <property type="match status" value="1"/>
</dbReference>
<feature type="compositionally biased region" description="Low complexity" evidence="2">
    <location>
        <begin position="11"/>
        <end position="25"/>
    </location>
</feature>
<comment type="similarity">
    <text evidence="1">Belongs to the GST superfamily.</text>
</comment>
<feature type="region of interest" description="Disordered" evidence="2">
    <location>
        <begin position="1"/>
        <end position="31"/>
    </location>
</feature>
<dbReference type="InterPro" id="IPR010987">
    <property type="entry name" value="Glutathione-S-Trfase_C-like"/>
</dbReference>
<dbReference type="InterPro" id="IPR036282">
    <property type="entry name" value="Glutathione-S-Trfase_C_sf"/>
</dbReference>
<dbReference type="PANTHER" id="PTHR32419">
    <property type="entry name" value="GLUTATHIONYL-HYDROQUINONE REDUCTASE"/>
    <property type="match status" value="1"/>
</dbReference>
<dbReference type="GO" id="GO:0005737">
    <property type="term" value="C:cytoplasm"/>
    <property type="evidence" value="ECO:0007669"/>
    <property type="project" value="TreeGrafter"/>
</dbReference>
<dbReference type="Gene3D" id="3.40.30.10">
    <property type="entry name" value="Glutaredoxin"/>
    <property type="match status" value="1"/>
</dbReference>
<dbReference type="GO" id="GO:0004364">
    <property type="term" value="F:glutathione transferase activity"/>
    <property type="evidence" value="ECO:0007669"/>
    <property type="project" value="InterPro"/>
</dbReference>
<proteinExistence type="inferred from homology"/>
<reference evidence="4 5" key="1">
    <citation type="submission" date="2018-12" db="EMBL/GenBank/DDBJ databases">
        <title>Draft genome sequence of Xylaria grammica IHI A82.</title>
        <authorList>
            <person name="Buettner E."/>
            <person name="Kellner H."/>
        </authorList>
    </citation>
    <scope>NUCLEOTIDE SEQUENCE [LARGE SCALE GENOMIC DNA]</scope>
    <source>
        <strain evidence="4 5">IHI A82</strain>
    </source>
</reference>
<sequence>MHLRPPPAARLTLSSSSSSTGTTTGVYNTHPRTHARSQGWLLVSRPKKKRSSEVVCAPLCRGYAVAVAVAVAPLKTRTRAFGVEKKGLESCVLVHSRMASTDKKITDWVLPGDKSGEFKRQASSFRDWISDAPGAKYPPEKGRYHLYVSYACPWAHRTLIARKLKGLEDFVSFSVVHWHMGAKDQDAEGENVIPDPLPGHEQFTHLRDLYFSVEPAYSGRFTVPVLFDKQTGTIVNNESSEILRMFGSVFDALLPPAHAAVDLYPEALRPRIDDAGAWTYDLINNGVYKSGFATTQDAYDRNVTALFGALDRAEEQLRKSGGPYFFGEALTETDVRLFVTIIRFDPVYVQHFKCNIRDIRSGYPALHAWMRRLYWGASSSPAFRDTTNFLHIKNHYTKSHTQINPHSICPVGPPARYPPARRRGRCCQGCPVMYRGGGGGVYRWDGWRSRGRRGKG</sequence>
<dbReference type="Gene3D" id="1.20.1050.10">
    <property type="match status" value="1"/>
</dbReference>
<dbReference type="PROSITE" id="PS50405">
    <property type="entry name" value="GST_CTER"/>
    <property type="match status" value="1"/>
</dbReference>
<keyword evidence="5" id="KW-1185">Reference proteome</keyword>
<dbReference type="InterPro" id="IPR004045">
    <property type="entry name" value="Glutathione_S-Trfase_N"/>
</dbReference>
<evidence type="ECO:0000256" key="1">
    <source>
        <dbReference type="ARBA" id="ARBA00007409"/>
    </source>
</evidence>
<dbReference type="CDD" id="cd03190">
    <property type="entry name" value="GST_C_Omega_like"/>
    <property type="match status" value="1"/>
</dbReference>
<evidence type="ECO:0000256" key="2">
    <source>
        <dbReference type="SAM" id="MobiDB-lite"/>
    </source>
</evidence>
<dbReference type="SFLD" id="SFLDG01148">
    <property type="entry name" value="Xi_(cytGST)"/>
    <property type="match status" value="1"/>
</dbReference>